<keyword evidence="3" id="KW-1185">Reference proteome</keyword>
<protein>
    <recommendedName>
        <fullName evidence="1">RelA/SpoT domain-containing protein</fullName>
    </recommendedName>
</protein>
<dbReference type="InterPro" id="IPR043519">
    <property type="entry name" value="NT_sf"/>
</dbReference>
<dbReference type="SUPFAM" id="SSF81301">
    <property type="entry name" value="Nucleotidyltransferase"/>
    <property type="match status" value="1"/>
</dbReference>
<evidence type="ECO:0000313" key="3">
    <source>
        <dbReference type="Proteomes" id="UP000676169"/>
    </source>
</evidence>
<name>A0A975G603_9BACT</name>
<dbReference type="RefSeq" id="WP_211630051.1">
    <property type="nucleotide sequence ID" value="NZ_CP073100.1"/>
</dbReference>
<dbReference type="CDD" id="cd05399">
    <property type="entry name" value="NT_Rel-Spo_like"/>
    <property type="match status" value="1"/>
</dbReference>
<dbReference type="InterPro" id="IPR007685">
    <property type="entry name" value="RelA_SpoT"/>
</dbReference>
<reference evidence="2" key="1">
    <citation type="submission" date="2021-04" db="EMBL/GenBank/DDBJ databases">
        <title>Luteolibacter sp. 32A isolated from the skin of an Anderson's salamander (Ambystoma andersonii).</title>
        <authorList>
            <person name="Spergser J."/>
            <person name="Busse H.-J."/>
        </authorList>
    </citation>
    <scope>NUCLEOTIDE SEQUENCE</scope>
    <source>
        <strain evidence="2">32A</strain>
    </source>
</reference>
<sequence>MKTPKQTKCCPLSEEDIQKWIDEEYPLLEEFTAMIESRVRQILTLAKIEGAQVTSRTKQKSHIKEKIIRKGYLDPRSEMMDIVGVRIVVDIESQIELISGIINEHFKVDPNHSRDKDNSLEVDQIGYRSDHFVCRLDEKRTDLLKKYNDIVFEIQLRTSLQHVWALVSHDRDYKLNVPLPREIRRSLFLYAGLLEIADRGFSALIDQIDRYKTEIDFSSENRSLMELNGITLSRFVEKWCEDNEFKVIPAAIKINAEYSKSIRELADFGILTIGQLEAIIHPRYGKTSKKQKYSTTVLGLVRDWMILHDHDKYVRLVWRRDWFLFAENQEDFNIYAALVNAEKVGKLKSSFV</sequence>
<dbReference type="Proteomes" id="UP000676169">
    <property type="component" value="Chromosome"/>
</dbReference>
<dbReference type="KEGG" id="lamb:KBB96_13915"/>
<evidence type="ECO:0000313" key="2">
    <source>
        <dbReference type="EMBL" id="QUE49962.1"/>
    </source>
</evidence>
<accession>A0A975G603</accession>
<dbReference type="AlphaFoldDB" id="A0A975G603"/>
<proteinExistence type="predicted"/>
<feature type="domain" description="RelA/SpoT" evidence="1">
    <location>
        <begin position="55"/>
        <end position="179"/>
    </location>
</feature>
<organism evidence="2 3">
    <name type="scientific">Luteolibacter ambystomatis</name>
    <dbReference type="NCBI Taxonomy" id="2824561"/>
    <lineage>
        <taxon>Bacteria</taxon>
        <taxon>Pseudomonadati</taxon>
        <taxon>Verrucomicrobiota</taxon>
        <taxon>Verrucomicrobiia</taxon>
        <taxon>Verrucomicrobiales</taxon>
        <taxon>Verrucomicrobiaceae</taxon>
        <taxon>Luteolibacter</taxon>
    </lineage>
</organism>
<dbReference type="EMBL" id="CP073100">
    <property type="protein sequence ID" value="QUE49962.1"/>
    <property type="molecule type" value="Genomic_DNA"/>
</dbReference>
<dbReference type="Gene3D" id="1.10.287.860">
    <property type="entry name" value="Nucleotidyltransferase"/>
    <property type="match status" value="1"/>
</dbReference>
<dbReference type="PANTHER" id="PTHR41773">
    <property type="entry name" value="GTP PYROPHOSPHATASE-RELATED"/>
    <property type="match status" value="1"/>
</dbReference>
<dbReference type="Pfam" id="PF04607">
    <property type="entry name" value="RelA_SpoT"/>
    <property type="match status" value="1"/>
</dbReference>
<gene>
    <name evidence="2" type="ORF">KBB96_13915</name>
</gene>
<dbReference type="Gene3D" id="3.30.460.10">
    <property type="entry name" value="Beta Polymerase, domain 2"/>
    <property type="match status" value="1"/>
</dbReference>
<dbReference type="GO" id="GO:0015969">
    <property type="term" value="P:guanosine tetraphosphate metabolic process"/>
    <property type="evidence" value="ECO:0007669"/>
    <property type="project" value="InterPro"/>
</dbReference>
<evidence type="ECO:0000259" key="1">
    <source>
        <dbReference type="SMART" id="SM00954"/>
    </source>
</evidence>
<dbReference type="PANTHER" id="PTHR41773:SF1">
    <property type="entry name" value="RELA_SPOT DOMAIN-CONTAINING PROTEIN"/>
    <property type="match status" value="1"/>
</dbReference>
<dbReference type="SMART" id="SM00954">
    <property type="entry name" value="RelA_SpoT"/>
    <property type="match status" value="1"/>
</dbReference>